<sequence>MQTARKASVTFLARLLFFDTLPDRQQQAVETAAAAGRPHPVQAWPDLEGDAVVVVVVAVTAVVAWQRFQNVVEHVRVGCAQSGVKTYKALTQLKDNPDWQELVTG</sequence>
<name>A0A329SJK6_9STRA</name>
<accession>A0A329SJK6</accession>
<gene>
    <name evidence="1" type="ORF">PC110_g6816</name>
</gene>
<evidence type="ECO:0000313" key="1">
    <source>
        <dbReference type="EMBL" id="RAW36885.1"/>
    </source>
</evidence>
<proteinExistence type="predicted"/>
<dbReference type="EMBL" id="MJFZ01000126">
    <property type="protein sequence ID" value="RAW36885.1"/>
    <property type="molecule type" value="Genomic_DNA"/>
</dbReference>
<evidence type="ECO:0000313" key="2">
    <source>
        <dbReference type="Proteomes" id="UP000251314"/>
    </source>
</evidence>
<feature type="non-terminal residue" evidence="1">
    <location>
        <position position="105"/>
    </location>
</feature>
<organism evidence="1 2">
    <name type="scientific">Phytophthora cactorum</name>
    <dbReference type="NCBI Taxonomy" id="29920"/>
    <lineage>
        <taxon>Eukaryota</taxon>
        <taxon>Sar</taxon>
        <taxon>Stramenopiles</taxon>
        <taxon>Oomycota</taxon>
        <taxon>Peronosporomycetes</taxon>
        <taxon>Peronosporales</taxon>
        <taxon>Peronosporaceae</taxon>
        <taxon>Phytophthora</taxon>
    </lineage>
</organism>
<dbReference type="VEuPathDB" id="FungiDB:PC110_g6816"/>
<keyword evidence="2" id="KW-1185">Reference proteome</keyword>
<dbReference type="OrthoDB" id="10400391at2759"/>
<comment type="caution">
    <text evidence="1">The sequence shown here is derived from an EMBL/GenBank/DDBJ whole genome shotgun (WGS) entry which is preliminary data.</text>
</comment>
<dbReference type="AlphaFoldDB" id="A0A329SJK6"/>
<protein>
    <submittedName>
        <fullName evidence="1">Uncharacterized protein</fullName>
    </submittedName>
</protein>
<reference evidence="1 2" key="1">
    <citation type="submission" date="2018-01" db="EMBL/GenBank/DDBJ databases">
        <title>Draft genome of the strawberry crown rot pathogen Phytophthora cactorum.</title>
        <authorList>
            <person name="Armitage A.D."/>
            <person name="Lysoe E."/>
            <person name="Nellist C.F."/>
            <person name="Harrison R.J."/>
            <person name="Brurberg M.B."/>
        </authorList>
    </citation>
    <scope>NUCLEOTIDE SEQUENCE [LARGE SCALE GENOMIC DNA]</scope>
    <source>
        <strain evidence="1 2">10300</strain>
    </source>
</reference>
<dbReference type="Proteomes" id="UP000251314">
    <property type="component" value="Unassembled WGS sequence"/>
</dbReference>